<dbReference type="AlphaFoldDB" id="B4HIS5"/>
<organism evidence="3">
    <name type="scientific">Drosophila sechellia</name>
    <name type="common">Fruit fly</name>
    <dbReference type="NCBI Taxonomy" id="7238"/>
    <lineage>
        <taxon>Eukaryota</taxon>
        <taxon>Metazoa</taxon>
        <taxon>Ecdysozoa</taxon>
        <taxon>Arthropoda</taxon>
        <taxon>Hexapoda</taxon>
        <taxon>Insecta</taxon>
        <taxon>Pterygota</taxon>
        <taxon>Neoptera</taxon>
        <taxon>Endopterygota</taxon>
        <taxon>Diptera</taxon>
        <taxon>Brachycera</taxon>
        <taxon>Muscomorpha</taxon>
        <taxon>Ephydroidea</taxon>
        <taxon>Drosophilidae</taxon>
        <taxon>Drosophila</taxon>
        <taxon>Sophophora</taxon>
    </lineage>
</organism>
<evidence type="ECO:0000313" key="3">
    <source>
        <dbReference type="Proteomes" id="UP000001292"/>
    </source>
</evidence>
<dbReference type="EMBL" id="CH480815">
    <property type="protein sequence ID" value="EDW42722.1"/>
    <property type="molecule type" value="Genomic_DNA"/>
</dbReference>
<keyword evidence="3" id="KW-1185">Reference proteome</keyword>
<dbReference type="HOGENOM" id="CLU_2294559_0_0_1"/>
<feature type="region of interest" description="Disordered" evidence="1">
    <location>
        <begin position="64"/>
        <end position="101"/>
    </location>
</feature>
<reference evidence="2 3" key="1">
    <citation type="journal article" date="2007" name="Nature">
        <title>Evolution of genes and genomes on the Drosophila phylogeny.</title>
        <authorList>
            <consortium name="Drosophila 12 Genomes Consortium"/>
            <person name="Clark A.G."/>
            <person name="Eisen M.B."/>
            <person name="Smith D.R."/>
            <person name="Bergman C.M."/>
            <person name="Oliver B."/>
            <person name="Markow T.A."/>
            <person name="Kaufman T.C."/>
            <person name="Kellis M."/>
            <person name="Gelbart W."/>
            <person name="Iyer V.N."/>
            <person name="Pollard D.A."/>
            <person name="Sackton T.B."/>
            <person name="Larracuente A.M."/>
            <person name="Singh N.D."/>
            <person name="Abad J.P."/>
            <person name="Abt D.N."/>
            <person name="Adryan B."/>
            <person name="Aguade M."/>
            <person name="Akashi H."/>
            <person name="Anderson W.W."/>
            <person name="Aquadro C.F."/>
            <person name="Ardell D.H."/>
            <person name="Arguello R."/>
            <person name="Artieri C.G."/>
            <person name="Barbash D.A."/>
            <person name="Barker D."/>
            <person name="Barsanti P."/>
            <person name="Batterham P."/>
            <person name="Batzoglou S."/>
            <person name="Begun D."/>
            <person name="Bhutkar A."/>
            <person name="Blanco E."/>
            <person name="Bosak S.A."/>
            <person name="Bradley R.K."/>
            <person name="Brand A.D."/>
            <person name="Brent M.R."/>
            <person name="Brooks A.N."/>
            <person name="Brown R.H."/>
            <person name="Butlin R.K."/>
            <person name="Caggese C."/>
            <person name="Calvi B.R."/>
            <person name="Bernardo de Carvalho A."/>
            <person name="Caspi A."/>
            <person name="Castrezana S."/>
            <person name="Celniker S.E."/>
            <person name="Chang J.L."/>
            <person name="Chapple C."/>
            <person name="Chatterji S."/>
            <person name="Chinwalla A."/>
            <person name="Civetta A."/>
            <person name="Clifton S.W."/>
            <person name="Comeron J.M."/>
            <person name="Costello J.C."/>
            <person name="Coyne J.A."/>
            <person name="Daub J."/>
            <person name="David R.G."/>
            <person name="Delcher A.L."/>
            <person name="Delehaunty K."/>
            <person name="Do C.B."/>
            <person name="Ebling H."/>
            <person name="Edwards K."/>
            <person name="Eickbush T."/>
            <person name="Evans J.D."/>
            <person name="Filipski A."/>
            <person name="Findeiss S."/>
            <person name="Freyhult E."/>
            <person name="Fulton L."/>
            <person name="Fulton R."/>
            <person name="Garcia A.C."/>
            <person name="Gardiner A."/>
            <person name="Garfield D.A."/>
            <person name="Garvin B.E."/>
            <person name="Gibson G."/>
            <person name="Gilbert D."/>
            <person name="Gnerre S."/>
            <person name="Godfrey J."/>
            <person name="Good R."/>
            <person name="Gotea V."/>
            <person name="Gravely B."/>
            <person name="Greenberg A.J."/>
            <person name="Griffiths-Jones S."/>
            <person name="Gross S."/>
            <person name="Guigo R."/>
            <person name="Gustafson E.A."/>
            <person name="Haerty W."/>
            <person name="Hahn M.W."/>
            <person name="Halligan D.L."/>
            <person name="Halpern A.L."/>
            <person name="Halter G.M."/>
            <person name="Han M.V."/>
            <person name="Heger A."/>
            <person name="Hillier L."/>
            <person name="Hinrichs A.S."/>
            <person name="Holmes I."/>
            <person name="Hoskins R.A."/>
            <person name="Hubisz M.J."/>
            <person name="Hultmark D."/>
            <person name="Huntley M.A."/>
            <person name="Jaffe D.B."/>
            <person name="Jagadeeshan S."/>
            <person name="Jeck W.R."/>
            <person name="Johnson J."/>
            <person name="Jones C.D."/>
            <person name="Jordan W.C."/>
            <person name="Karpen G.H."/>
            <person name="Kataoka E."/>
            <person name="Keightley P.D."/>
            <person name="Kheradpour P."/>
            <person name="Kirkness E.F."/>
            <person name="Koerich L.B."/>
            <person name="Kristiansen K."/>
            <person name="Kudrna D."/>
            <person name="Kulathinal R.J."/>
            <person name="Kumar S."/>
            <person name="Kwok R."/>
            <person name="Lander E."/>
            <person name="Langley C.H."/>
            <person name="Lapoint R."/>
            <person name="Lazzaro B.P."/>
            <person name="Lee S.J."/>
            <person name="Levesque L."/>
            <person name="Li R."/>
            <person name="Lin C.F."/>
            <person name="Lin M.F."/>
            <person name="Lindblad-Toh K."/>
            <person name="Llopart A."/>
            <person name="Long M."/>
            <person name="Low L."/>
            <person name="Lozovsky E."/>
            <person name="Lu J."/>
            <person name="Luo M."/>
            <person name="Machado C.A."/>
            <person name="Makalowski W."/>
            <person name="Marzo M."/>
            <person name="Matsuda M."/>
            <person name="Matzkin L."/>
            <person name="McAllister B."/>
            <person name="McBride C.S."/>
            <person name="McKernan B."/>
            <person name="McKernan K."/>
            <person name="Mendez-Lago M."/>
            <person name="Minx P."/>
            <person name="Mollenhauer M.U."/>
            <person name="Montooth K."/>
            <person name="Mount S.M."/>
            <person name="Mu X."/>
            <person name="Myers E."/>
            <person name="Negre B."/>
            <person name="Newfeld S."/>
            <person name="Nielsen R."/>
            <person name="Noor M.A."/>
            <person name="O'Grady P."/>
            <person name="Pachter L."/>
            <person name="Papaceit M."/>
            <person name="Parisi M.J."/>
            <person name="Parisi M."/>
            <person name="Parts L."/>
            <person name="Pedersen J.S."/>
            <person name="Pesole G."/>
            <person name="Phillippy A.M."/>
            <person name="Ponting C.P."/>
            <person name="Pop M."/>
            <person name="Porcelli D."/>
            <person name="Powell J.R."/>
            <person name="Prohaska S."/>
            <person name="Pruitt K."/>
            <person name="Puig M."/>
            <person name="Quesneville H."/>
            <person name="Ram K.R."/>
            <person name="Rand D."/>
            <person name="Rasmussen M.D."/>
            <person name="Reed L.K."/>
            <person name="Reenan R."/>
            <person name="Reily A."/>
            <person name="Remington K.A."/>
            <person name="Rieger T.T."/>
            <person name="Ritchie M.G."/>
            <person name="Robin C."/>
            <person name="Rogers Y.H."/>
            <person name="Rohde C."/>
            <person name="Rozas J."/>
            <person name="Rubenfield M.J."/>
            <person name="Ruiz A."/>
            <person name="Russo S."/>
            <person name="Salzberg S.L."/>
            <person name="Sanchez-Gracia A."/>
            <person name="Saranga D.J."/>
            <person name="Sato H."/>
            <person name="Schaeffer S.W."/>
            <person name="Schatz M.C."/>
            <person name="Schlenke T."/>
            <person name="Schwartz R."/>
            <person name="Segarra C."/>
            <person name="Singh R.S."/>
            <person name="Sirot L."/>
            <person name="Sirota M."/>
            <person name="Sisneros N.B."/>
            <person name="Smith C.D."/>
            <person name="Smith T.F."/>
            <person name="Spieth J."/>
            <person name="Stage D.E."/>
            <person name="Stark A."/>
            <person name="Stephan W."/>
            <person name="Strausberg R.L."/>
            <person name="Strempel S."/>
            <person name="Sturgill D."/>
            <person name="Sutton G."/>
            <person name="Sutton G.G."/>
            <person name="Tao W."/>
            <person name="Teichmann S."/>
            <person name="Tobari Y.N."/>
            <person name="Tomimura Y."/>
            <person name="Tsolas J.M."/>
            <person name="Valente V.L."/>
            <person name="Venter E."/>
            <person name="Venter J.C."/>
            <person name="Vicario S."/>
            <person name="Vieira F.G."/>
            <person name="Vilella A.J."/>
            <person name="Villasante A."/>
            <person name="Walenz B."/>
            <person name="Wang J."/>
            <person name="Wasserman M."/>
            <person name="Watts T."/>
            <person name="Wilson D."/>
            <person name="Wilson R.K."/>
            <person name="Wing R.A."/>
            <person name="Wolfner M.F."/>
            <person name="Wong A."/>
            <person name="Wong G.K."/>
            <person name="Wu C.I."/>
            <person name="Wu G."/>
            <person name="Yamamoto D."/>
            <person name="Yang H.P."/>
            <person name="Yang S.P."/>
            <person name="Yorke J.A."/>
            <person name="Yoshida K."/>
            <person name="Zdobnov E."/>
            <person name="Zhang P."/>
            <person name="Zhang Y."/>
            <person name="Zimin A.V."/>
            <person name="Baldwin J."/>
            <person name="Abdouelleil A."/>
            <person name="Abdulkadir J."/>
            <person name="Abebe A."/>
            <person name="Abera B."/>
            <person name="Abreu J."/>
            <person name="Acer S.C."/>
            <person name="Aftuck L."/>
            <person name="Alexander A."/>
            <person name="An P."/>
            <person name="Anderson E."/>
            <person name="Anderson S."/>
            <person name="Arachi H."/>
            <person name="Azer M."/>
            <person name="Bachantsang P."/>
            <person name="Barry A."/>
            <person name="Bayul T."/>
            <person name="Berlin A."/>
            <person name="Bessette D."/>
            <person name="Bloom T."/>
            <person name="Blye J."/>
            <person name="Boguslavskiy L."/>
            <person name="Bonnet C."/>
            <person name="Boukhgalter B."/>
            <person name="Bourzgui I."/>
            <person name="Brown A."/>
            <person name="Cahill P."/>
            <person name="Channer S."/>
            <person name="Cheshatsang Y."/>
            <person name="Chuda L."/>
            <person name="Citroen M."/>
            <person name="Collymore A."/>
            <person name="Cooke P."/>
            <person name="Costello M."/>
            <person name="D'Aco K."/>
            <person name="Daza R."/>
            <person name="De Haan G."/>
            <person name="DeGray S."/>
            <person name="DeMaso C."/>
            <person name="Dhargay N."/>
            <person name="Dooley K."/>
            <person name="Dooley E."/>
            <person name="Doricent M."/>
            <person name="Dorje P."/>
            <person name="Dorjee K."/>
            <person name="Dupes A."/>
            <person name="Elong R."/>
            <person name="Falk J."/>
            <person name="Farina A."/>
            <person name="Faro S."/>
            <person name="Ferguson D."/>
            <person name="Fisher S."/>
            <person name="Foley C.D."/>
            <person name="Franke A."/>
            <person name="Friedrich D."/>
            <person name="Gadbois L."/>
            <person name="Gearin G."/>
            <person name="Gearin C.R."/>
            <person name="Giannoukos G."/>
            <person name="Goode T."/>
            <person name="Graham J."/>
            <person name="Grandbois E."/>
            <person name="Grewal S."/>
            <person name="Gyaltsen K."/>
            <person name="Hafez N."/>
            <person name="Hagos B."/>
            <person name="Hall J."/>
            <person name="Henson C."/>
            <person name="Hollinger A."/>
            <person name="Honan T."/>
            <person name="Huard M.D."/>
            <person name="Hughes L."/>
            <person name="Hurhula B."/>
            <person name="Husby M.E."/>
            <person name="Kamat A."/>
            <person name="Kanga B."/>
            <person name="Kashin S."/>
            <person name="Khazanovich D."/>
            <person name="Kisner P."/>
            <person name="Lance K."/>
            <person name="Lara M."/>
            <person name="Lee W."/>
            <person name="Lennon N."/>
            <person name="Letendre F."/>
            <person name="LeVine R."/>
            <person name="Lipovsky A."/>
            <person name="Liu X."/>
            <person name="Liu J."/>
            <person name="Liu S."/>
            <person name="Lokyitsang T."/>
            <person name="Lokyitsang Y."/>
            <person name="Lubonja R."/>
            <person name="Lui A."/>
            <person name="MacDonald P."/>
            <person name="Magnisalis V."/>
            <person name="Maru K."/>
            <person name="Matthews C."/>
            <person name="McCusker W."/>
            <person name="McDonough S."/>
            <person name="Mehta T."/>
            <person name="Meldrim J."/>
            <person name="Meneus L."/>
            <person name="Mihai O."/>
            <person name="Mihalev A."/>
            <person name="Mihova T."/>
            <person name="Mittelman R."/>
            <person name="Mlenga V."/>
            <person name="Montmayeur A."/>
            <person name="Mulrain L."/>
            <person name="Navidi A."/>
            <person name="Naylor J."/>
            <person name="Negash T."/>
            <person name="Nguyen T."/>
            <person name="Nguyen N."/>
            <person name="Nicol R."/>
            <person name="Norbu C."/>
            <person name="Norbu N."/>
            <person name="Novod N."/>
            <person name="O'Neill B."/>
            <person name="Osman S."/>
            <person name="Markiewicz E."/>
            <person name="Oyono O.L."/>
            <person name="Patti C."/>
            <person name="Phunkhang P."/>
            <person name="Pierre F."/>
            <person name="Priest M."/>
            <person name="Raghuraman S."/>
            <person name="Rege F."/>
            <person name="Reyes R."/>
            <person name="Rise C."/>
            <person name="Rogov P."/>
            <person name="Ross K."/>
            <person name="Ryan E."/>
            <person name="Settipalli S."/>
            <person name="Shea T."/>
            <person name="Sherpa N."/>
            <person name="Shi L."/>
            <person name="Shih D."/>
            <person name="Sparrow T."/>
            <person name="Spaulding J."/>
            <person name="Stalker J."/>
            <person name="Stange-Thomann N."/>
            <person name="Stavropoulos S."/>
            <person name="Stone C."/>
            <person name="Strader C."/>
            <person name="Tesfaye S."/>
            <person name="Thomson T."/>
            <person name="Thoulutsang Y."/>
            <person name="Thoulutsang D."/>
            <person name="Topham K."/>
            <person name="Topping I."/>
            <person name="Tsamla T."/>
            <person name="Vassiliev H."/>
            <person name="Vo A."/>
            <person name="Wangchuk T."/>
            <person name="Wangdi T."/>
            <person name="Weiand M."/>
            <person name="Wilkinson J."/>
            <person name="Wilson A."/>
            <person name="Yadav S."/>
            <person name="Young G."/>
            <person name="Yu Q."/>
            <person name="Zembek L."/>
            <person name="Zhong D."/>
            <person name="Zimmer A."/>
            <person name="Zwirko Z."/>
            <person name="Jaffe D.B."/>
            <person name="Alvarez P."/>
            <person name="Brockman W."/>
            <person name="Butler J."/>
            <person name="Chin C."/>
            <person name="Gnerre S."/>
            <person name="Grabherr M."/>
            <person name="Kleber M."/>
            <person name="Mauceli E."/>
            <person name="MacCallum I."/>
        </authorList>
    </citation>
    <scope>NUCLEOTIDE SEQUENCE [LARGE SCALE GENOMIC DNA]</scope>
    <source>
        <strain evidence="3">Rob3c / Tucson 14021-0248.25</strain>
    </source>
</reference>
<accession>B4HIS5</accession>
<protein>
    <submittedName>
        <fullName evidence="2">GM23889</fullName>
    </submittedName>
</protein>
<evidence type="ECO:0000256" key="1">
    <source>
        <dbReference type="SAM" id="MobiDB-lite"/>
    </source>
</evidence>
<name>B4HIS5_DROSE</name>
<evidence type="ECO:0000313" key="2">
    <source>
        <dbReference type="EMBL" id="EDW42722.1"/>
    </source>
</evidence>
<dbReference type="Proteomes" id="UP000001292">
    <property type="component" value="Unassembled WGS sequence"/>
</dbReference>
<proteinExistence type="predicted"/>
<feature type="compositionally biased region" description="Basic and acidic residues" evidence="1">
    <location>
        <begin position="64"/>
        <end position="76"/>
    </location>
</feature>
<sequence>MAHSSIGFVLKPGLKLRLRLKRRILRTGKLVSFSCHKELGPRPRIIRQNISIERPKVRHLTLKRQDRRRDDDEHRGIQASSHPGIPTSRLVEGVRLTNETK</sequence>
<gene>
    <name evidence="2" type="primary">Dsec\GM23889</name>
    <name evidence="2" type="ORF">Dsec_GM23889</name>
</gene>